<dbReference type="EMBL" id="QYRP01000002">
    <property type="protein sequence ID" value="RJS46270.1"/>
    <property type="molecule type" value="Genomic_DNA"/>
</dbReference>
<dbReference type="OrthoDB" id="3829299at2"/>
<reference evidence="2" key="1">
    <citation type="submission" date="2018-09" db="EMBL/GenBank/DDBJ databases">
        <authorList>
            <person name="Zhu H."/>
        </authorList>
    </citation>
    <scope>NUCLEOTIDE SEQUENCE [LARGE SCALE GENOMIC DNA]</scope>
    <source>
        <strain evidence="2">K1W22B-1</strain>
    </source>
</reference>
<name>A0A3A5HE55_9ACTN</name>
<evidence type="ECO:0000313" key="1">
    <source>
        <dbReference type="EMBL" id="RJS46270.1"/>
    </source>
</evidence>
<evidence type="ECO:0000313" key="2">
    <source>
        <dbReference type="Proteomes" id="UP000276542"/>
    </source>
</evidence>
<dbReference type="AlphaFoldDB" id="A0A3A5HE55"/>
<dbReference type="Proteomes" id="UP000276542">
    <property type="component" value="Unassembled WGS sequence"/>
</dbReference>
<protein>
    <submittedName>
        <fullName evidence="1">Uncharacterized protein</fullName>
    </submittedName>
</protein>
<proteinExistence type="predicted"/>
<comment type="caution">
    <text evidence="1">The sequence shown here is derived from an EMBL/GenBank/DDBJ whole genome shotgun (WGS) entry which is preliminary data.</text>
</comment>
<organism evidence="1 2">
    <name type="scientific">Nocardioides cavernaquae</name>
    <dbReference type="NCBI Taxonomy" id="2321396"/>
    <lineage>
        <taxon>Bacteria</taxon>
        <taxon>Bacillati</taxon>
        <taxon>Actinomycetota</taxon>
        <taxon>Actinomycetes</taxon>
        <taxon>Propionibacteriales</taxon>
        <taxon>Nocardioidaceae</taxon>
        <taxon>Nocardioides</taxon>
    </lineage>
</organism>
<accession>A0A3A5HE55</accession>
<sequence length="113" mass="11816">MGKVTSTAKVVGKGARLAVKYGPQAKIAWDNGGKQAGTAAARRARSVNSRRKAFKHAATVVEGSVLKVAPTGTTMYVVFAGEVPIATYPKSDLTPVELLAHADLTKRIPANQA</sequence>
<gene>
    <name evidence="1" type="ORF">D4739_08630</name>
</gene>
<keyword evidence="2" id="KW-1185">Reference proteome</keyword>
<dbReference type="RefSeq" id="WP_120060243.1">
    <property type="nucleotide sequence ID" value="NZ_QYRP01000002.1"/>
</dbReference>